<name>A0A173LW78_9MICO</name>
<evidence type="ECO:0000313" key="2">
    <source>
        <dbReference type="EMBL" id="BAU99108.1"/>
    </source>
</evidence>
<dbReference type="PANTHER" id="PTHR43805">
    <property type="entry name" value="GLYCEROPHOSPHORYL DIESTER PHOSPHODIESTERASE"/>
    <property type="match status" value="1"/>
</dbReference>
<dbReference type="SUPFAM" id="SSF51695">
    <property type="entry name" value="PLC-like phosphodiesterases"/>
    <property type="match status" value="1"/>
</dbReference>
<dbReference type="GeneID" id="80451757"/>
<gene>
    <name evidence="2" type="ORF">AUMI_15660</name>
</gene>
<dbReference type="KEGG" id="amin:AUMI_15660"/>
<dbReference type="PROSITE" id="PS51704">
    <property type="entry name" value="GP_PDE"/>
    <property type="match status" value="1"/>
</dbReference>
<dbReference type="InterPro" id="IPR030395">
    <property type="entry name" value="GP_PDE_dom"/>
</dbReference>
<sequence>MHAYSQLPSPCILAHQGLWQTCPANTLEAFSRAIEFGADVIETDAHSSKEGIAVLFHDDKIYGRKINEFSIDELPAYVPTLEAALTSFPQTLFNIDIKSSAAEEPVARTISNHNAQNRVLITSFSSQRRKRTMELVPGVAHSPAMAEMIRTVVWSSLGAHRRAVNILKNFEAVQIPTSAYGINLVSPKMMKIYREAQVQVHVWTINNPEEMKKLFSLGVDGIVTDRTDVAQEIRSTYFDK</sequence>
<reference evidence="2 3" key="1">
    <citation type="journal article" date="2016" name="Genome Announc.">
        <title>Complete Genome Sequence of Aurantimicrobium minutum Type Strain KNCT, a Planktonic Ultramicrobacterium Isolated from River Water.</title>
        <authorList>
            <person name="Nakai R."/>
            <person name="Fujisawa T."/>
            <person name="Nakamura Y."/>
            <person name="Nishide H."/>
            <person name="Uchiyama I."/>
            <person name="Baba T."/>
            <person name="Toyoda A."/>
            <person name="Fujiyama A."/>
            <person name="Naganuma T."/>
            <person name="Niki H."/>
        </authorList>
    </citation>
    <scope>NUCLEOTIDE SEQUENCE [LARGE SCALE GENOMIC DNA]</scope>
    <source>
        <strain evidence="2 3">KNC</strain>
    </source>
</reference>
<dbReference type="PANTHER" id="PTHR43805:SF1">
    <property type="entry name" value="GP-PDE DOMAIN-CONTAINING PROTEIN"/>
    <property type="match status" value="1"/>
</dbReference>
<dbReference type="GO" id="GO:0006629">
    <property type="term" value="P:lipid metabolic process"/>
    <property type="evidence" value="ECO:0007669"/>
    <property type="project" value="InterPro"/>
</dbReference>
<dbReference type="EMBL" id="AP017457">
    <property type="protein sequence ID" value="BAU99108.1"/>
    <property type="molecule type" value="Genomic_DNA"/>
</dbReference>
<dbReference type="Pfam" id="PF03009">
    <property type="entry name" value="GDPD"/>
    <property type="match status" value="1"/>
</dbReference>
<organism evidence="2 3">
    <name type="scientific">Aurantimicrobium minutum</name>
    <dbReference type="NCBI Taxonomy" id="708131"/>
    <lineage>
        <taxon>Bacteria</taxon>
        <taxon>Bacillati</taxon>
        <taxon>Actinomycetota</taxon>
        <taxon>Actinomycetes</taxon>
        <taxon>Micrococcales</taxon>
        <taxon>Microbacteriaceae</taxon>
        <taxon>Aurantimicrobium</taxon>
    </lineage>
</organism>
<evidence type="ECO:0000259" key="1">
    <source>
        <dbReference type="PROSITE" id="PS51704"/>
    </source>
</evidence>
<dbReference type="GO" id="GO:0008081">
    <property type="term" value="F:phosphoric diester hydrolase activity"/>
    <property type="evidence" value="ECO:0007669"/>
    <property type="project" value="InterPro"/>
</dbReference>
<dbReference type="Gene3D" id="3.20.20.190">
    <property type="entry name" value="Phosphatidylinositol (PI) phosphodiesterase"/>
    <property type="match status" value="1"/>
</dbReference>
<dbReference type="AlphaFoldDB" id="A0A173LW78"/>
<protein>
    <recommendedName>
        <fullName evidence="1">GP-PDE domain-containing protein</fullName>
    </recommendedName>
</protein>
<accession>A0A173LW78</accession>
<proteinExistence type="predicted"/>
<evidence type="ECO:0000313" key="3">
    <source>
        <dbReference type="Proteomes" id="UP000243847"/>
    </source>
</evidence>
<dbReference type="InterPro" id="IPR017946">
    <property type="entry name" value="PLC-like_Pdiesterase_TIM-brl"/>
</dbReference>
<dbReference type="OrthoDB" id="5241788at2"/>
<dbReference type="Proteomes" id="UP000243847">
    <property type="component" value="Chromosome sequence1"/>
</dbReference>
<feature type="domain" description="GP-PDE" evidence="1">
    <location>
        <begin position="10"/>
        <end position="234"/>
    </location>
</feature>
<dbReference type="RefSeq" id="WP_096381139.1">
    <property type="nucleotide sequence ID" value="NZ_AP017457.1"/>
</dbReference>